<reference evidence="3 4" key="1">
    <citation type="journal article" date="2019" name="Int. J. Syst. Evol. Microbiol.">
        <title>The Global Catalogue of Microorganisms (GCM) 10K type strain sequencing project: providing services to taxonomists for standard genome sequencing and annotation.</title>
        <authorList>
            <consortium name="The Broad Institute Genomics Platform"/>
            <consortium name="The Broad Institute Genome Sequencing Center for Infectious Disease"/>
            <person name="Wu L."/>
            <person name="Ma J."/>
        </authorList>
    </citation>
    <scope>NUCLEOTIDE SEQUENCE [LARGE SCALE GENOMIC DNA]</scope>
    <source>
        <strain evidence="3 4">JCM 16014</strain>
    </source>
</reference>
<dbReference type="InterPro" id="IPR029063">
    <property type="entry name" value="SAM-dependent_MTases_sf"/>
</dbReference>
<name>A0ABN2V9B4_9ACTN</name>
<dbReference type="Gene3D" id="3.40.50.150">
    <property type="entry name" value="Vaccinia Virus protein VP39"/>
    <property type="match status" value="1"/>
</dbReference>
<dbReference type="SUPFAM" id="SSF53335">
    <property type="entry name" value="S-adenosyl-L-methionine-dependent methyltransferases"/>
    <property type="match status" value="1"/>
</dbReference>
<evidence type="ECO:0000256" key="1">
    <source>
        <dbReference type="ARBA" id="ARBA00022603"/>
    </source>
</evidence>
<dbReference type="EMBL" id="BAAAQN010000064">
    <property type="protein sequence ID" value="GAA2056279.1"/>
    <property type="molecule type" value="Genomic_DNA"/>
</dbReference>
<evidence type="ECO:0000256" key="2">
    <source>
        <dbReference type="ARBA" id="ARBA00022679"/>
    </source>
</evidence>
<dbReference type="InterPro" id="IPR004398">
    <property type="entry name" value="RNA_MeTrfase_RsmD"/>
</dbReference>
<evidence type="ECO:0000313" key="4">
    <source>
        <dbReference type="Proteomes" id="UP001500751"/>
    </source>
</evidence>
<dbReference type="PANTHER" id="PTHR43542:SF1">
    <property type="entry name" value="METHYLTRANSFERASE"/>
    <property type="match status" value="1"/>
</dbReference>
<keyword evidence="1" id="KW-0489">Methyltransferase</keyword>
<dbReference type="CDD" id="cd02440">
    <property type="entry name" value="AdoMet_MTases"/>
    <property type="match status" value="1"/>
</dbReference>
<gene>
    <name evidence="3" type="primary">rsmD</name>
    <name evidence="3" type="ORF">GCM10009839_76690</name>
</gene>
<accession>A0ABN2V9B4</accession>
<dbReference type="Proteomes" id="UP001500751">
    <property type="component" value="Unassembled WGS sequence"/>
</dbReference>
<dbReference type="InterPro" id="IPR002052">
    <property type="entry name" value="DNA_methylase_N6_adenine_CS"/>
</dbReference>
<dbReference type="PIRSF" id="PIRSF004553">
    <property type="entry name" value="CHP00095"/>
    <property type="match status" value="1"/>
</dbReference>
<comment type="caution">
    <text evidence="3">The sequence shown here is derived from an EMBL/GenBank/DDBJ whole genome shotgun (WGS) entry which is preliminary data.</text>
</comment>
<dbReference type="PROSITE" id="PS00092">
    <property type="entry name" value="N6_MTASE"/>
    <property type="match status" value="1"/>
</dbReference>
<dbReference type="Pfam" id="PF03602">
    <property type="entry name" value="Cons_hypoth95"/>
    <property type="match status" value="1"/>
</dbReference>
<organism evidence="3 4">
    <name type="scientific">Catenulispora yoronensis</name>
    <dbReference type="NCBI Taxonomy" id="450799"/>
    <lineage>
        <taxon>Bacteria</taxon>
        <taxon>Bacillati</taxon>
        <taxon>Actinomycetota</taxon>
        <taxon>Actinomycetes</taxon>
        <taxon>Catenulisporales</taxon>
        <taxon>Catenulisporaceae</taxon>
        <taxon>Catenulispora</taxon>
    </lineage>
</organism>
<sequence length="205" mass="21318">MTRIIAGQARGRRLAVPPGDGTRPTGDRAREGLFSALAAEFGGPSGLSGVAVLDLFAGSGALGLEALSRGAGAVLLVESDRRVAQLIARNIATVGLPGARVAADRAERAAAGPVPAEAPFDLVLLDPPYAVPDATVVTILTALAEGGWLAPDAVVVLERSSRDRDFPWPRGYEPTRSKDYGEARMNFAVWYVPGAPPTGPLEQPE</sequence>
<evidence type="ECO:0000313" key="3">
    <source>
        <dbReference type="EMBL" id="GAA2056279.1"/>
    </source>
</evidence>
<dbReference type="NCBIfam" id="TIGR00095">
    <property type="entry name" value="16S rRNA (guanine(966)-N(2))-methyltransferase RsmD"/>
    <property type="match status" value="1"/>
</dbReference>
<keyword evidence="4" id="KW-1185">Reference proteome</keyword>
<dbReference type="PANTHER" id="PTHR43542">
    <property type="entry name" value="METHYLTRANSFERASE"/>
    <property type="match status" value="1"/>
</dbReference>
<dbReference type="RefSeq" id="WP_344670627.1">
    <property type="nucleotide sequence ID" value="NZ_BAAAQN010000064.1"/>
</dbReference>
<proteinExistence type="predicted"/>
<protein>
    <submittedName>
        <fullName evidence="3">16S rRNA (Guanine(966)-N(2))-methyltransferase RsmD</fullName>
    </submittedName>
</protein>
<keyword evidence="2" id="KW-0808">Transferase</keyword>